<proteinExistence type="predicted"/>
<dbReference type="Gene3D" id="3.90.550.10">
    <property type="entry name" value="Spore Coat Polysaccharide Biosynthesis Protein SpsA, Chain A"/>
    <property type="match status" value="1"/>
</dbReference>
<dbReference type="InterPro" id="IPR050834">
    <property type="entry name" value="Glycosyltransf_2"/>
</dbReference>
<dbReference type="Pfam" id="PF00535">
    <property type="entry name" value="Glycos_transf_2"/>
    <property type="match status" value="1"/>
</dbReference>
<feature type="domain" description="Glycosyltransferase 2-like" evidence="1">
    <location>
        <begin position="6"/>
        <end position="169"/>
    </location>
</feature>
<dbReference type="PANTHER" id="PTHR43685:SF2">
    <property type="entry name" value="GLYCOSYLTRANSFERASE 2-LIKE DOMAIN-CONTAINING PROTEIN"/>
    <property type="match status" value="1"/>
</dbReference>
<dbReference type="SUPFAM" id="SSF53448">
    <property type="entry name" value="Nucleotide-diphospho-sugar transferases"/>
    <property type="match status" value="1"/>
</dbReference>
<dbReference type="InterPro" id="IPR029044">
    <property type="entry name" value="Nucleotide-diphossugar_trans"/>
</dbReference>
<evidence type="ECO:0000313" key="2">
    <source>
        <dbReference type="EMBL" id="MFD1128192.1"/>
    </source>
</evidence>
<accession>A0ABW3PVR1</accession>
<dbReference type="Proteomes" id="UP001597169">
    <property type="component" value="Unassembled WGS sequence"/>
</dbReference>
<name>A0ABW3PVR1_9BACL</name>
<sequence>MVDLGVVMPVYIQKPEFLQEALESMLNQSFSKFKMVIVIDGAPEMEPLVKSIVKGDKRVEIVAYANNQGVAHALNTGFQYLFLDKHIEYLTWVSSDNVYYPFFLETLRKKLKKGSDELGLVYSSFQSIDNMGNRLYNEHQLAALRKYQSRPKEKLLDSSIIGVSFMYKTKYAKMIDGYHLVPVEDYDYWLRLTENCEIRYIPVELMDYRVNSTFSVSATLKSSEQHRRWRYTYHLARHLARSRRKMKPQVTVLFPISMANEASLMRLENLYEQSFSNYYCYVLDLTTDQSVQTLLSEVPHPITDFKWYPTVNENVASLIAVQMVQTPYTMILGNACTTDVMEMETLLNELSKSEPSVMSNFYTPDHSQIGYRFSPYLPQKLDYYNEMFKTEHLEQALKFKYKNAW</sequence>
<dbReference type="RefSeq" id="WP_251583590.1">
    <property type="nucleotide sequence ID" value="NZ_JBHTKX010000001.1"/>
</dbReference>
<keyword evidence="3" id="KW-1185">Reference proteome</keyword>
<evidence type="ECO:0000313" key="3">
    <source>
        <dbReference type="Proteomes" id="UP001597169"/>
    </source>
</evidence>
<dbReference type="EMBL" id="JBHTKX010000001">
    <property type="protein sequence ID" value="MFD1128192.1"/>
    <property type="molecule type" value="Genomic_DNA"/>
</dbReference>
<gene>
    <name evidence="2" type="ORF">ACFQ3J_08410</name>
</gene>
<comment type="caution">
    <text evidence="2">The sequence shown here is derived from an EMBL/GenBank/DDBJ whole genome shotgun (WGS) entry which is preliminary data.</text>
</comment>
<protein>
    <submittedName>
        <fullName evidence="2">Glycosyltransferase family 2 protein</fullName>
    </submittedName>
</protein>
<dbReference type="InterPro" id="IPR001173">
    <property type="entry name" value="Glyco_trans_2-like"/>
</dbReference>
<dbReference type="CDD" id="cd00761">
    <property type="entry name" value="Glyco_tranf_GTA_type"/>
    <property type="match status" value="1"/>
</dbReference>
<evidence type="ECO:0000259" key="1">
    <source>
        <dbReference type="Pfam" id="PF00535"/>
    </source>
</evidence>
<reference evidence="3" key="1">
    <citation type="journal article" date="2019" name="Int. J. Syst. Evol. Microbiol.">
        <title>The Global Catalogue of Microorganisms (GCM) 10K type strain sequencing project: providing services to taxonomists for standard genome sequencing and annotation.</title>
        <authorList>
            <consortium name="The Broad Institute Genomics Platform"/>
            <consortium name="The Broad Institute Genome Sequencing Center for Infectious Disease"/>
            <person name="Wu L."/>
            <person name="Ma J."/>
        </authorList>
    </citation>
    <scope>NUCLEOTIDE SEQUENCE [LARGE SCALE GENOMIC DNA]</scope>
    <source>
        <strain evidence="3">CCUG 53519</strain>
    </source>
</reference>
<dbReference type="PANTHER" id="PTHR43685">
    <property type="entry name" value="GLYCOSYLTRANSFERASE"/>
    <property type="match status" value="1"/>
</dbReference>
<organism evidence="2 3">
    <name type="scientific">Paenibacillus provencensis</name>
    <dbReference type="NCBI Taxonomy" id="441151"/>
    <lineage>
        <taxon>Bacteria</taxon>
        <taxon>Bacillati</taxon>
        <taxon>Bacillota</taxon>
        <taxon>Bacilli</taxon>
        <taxon>Bacillales</taxon>
        <taxon>Paenibacillaceae</taxon>
        <taxon>Paenibacillus</taxon>
    </lineage>
</organism>